<dbReference type="RefSeq" id="WP_235177364.1">
    <property type="nucleotide sequence ID" value="NZ_JAKFFV010000004.1"/>
</dbReference>
<evidence type="ECO:0000313" key="6">
    <source>
        <dbReference type="Proteomes" id="UP001139411"/>
    </source>
</evidence>
<keyword evidence="3" id="KW-1133">Transmembrane helix</keyword>
<accession>A0A9X1QBV0</accession>
<dbReference type="SUPFAM" id="SSF53474">
    <property type="entry name" value="alpha/beta-Hydrolases"/>
    <property type="match status" value="1"/>
</dbReference>
<proteinExistence type="inferred from homology"/>
<feature type="transmembrane region" description="Helical" evidence="3">
    <location>
        <begin position="12"/>
        <end position="33"/>
    </location>
</feature>
<keyword evidence="3" id="KW-0472">Membrane</keyword>
<dbReference type="InterPro" id="IPR050266">
    <property type="entry name" value="AB_hydrolase_sf"/>
</dbReference>
<sequence length="320" mass="35816">MFPKSPSGMSAFIRLIVIFIFAFPTVSLSQALYSRSFGDKKAHPVIFLHGGPGSSSVFFEATTAQLLADRGFYVIIYDRRGEGRSADGNAKMNFDEAFDDLKGIYKHYKLKKASLLAFSFGGLVAAQFARKHPDMVKSLTLCSALVSQQKSYDTILRAAGAIYENKKDSSNLNELASIAKMDTNSLAYRTLVFKHASANGFFNLKEPNDRAKAIYDTYKTNPLITGYVKNERAVSTFWEHEPRHNIDVTPQLEYLHQKGLPIFALYGKQDGLYSTDQISELSNIIGDNHIKYLDNCSHTLFIDQQEVFLNAISSWVGSVR</sequence>
<evidence type="ECO:0000256" key="3">
    <source>
        <dbReference type="SAM" id="Phobius"/>
    </source>
</evidence>
<dbReference type="PRINTS" id="PR00793">
    <property type="entry name" value="PROAMNOPTASE"/>
</dbReference>
<feature type="domain" description="AB hydrolase-1" evidence="4">
    <location>
        <begin position="44"/>
        <end position="303"/>
    </location>
</feature>
<dbReference type="EMBL" id="JAKFFV010000004">
    <property type="protein sequence ID" value="MCF2498181.1"/>
    <property type="molecule type" value="Genomic_DNA"/>
</dbReference>
<dbReference type="Proteomes" id="UP001139411">
    <property type="component" value="Unassembled WGS sequence"/>
</dbReference>
<evidence type="ECO:0000256" key="1">
    <source>
        <dbReference type="ARBA" id="ARBA00010088"/>
    </source>
</evidence>
<reference evidence="5" key="1">
    <citation type="submission" date="2022-01" db="EMBL/GenBank/DDBJ databases">
        <title>Novel species in genus Dyadobacter.</title>
        <authorList>
            <person name="Ma C."/>
        </authorList>
    </citation>
    <scope>NUCLEOTIDE SEQUENCE</scope>
    <source>
        <strain evidence="5">CY357</strain>
    </source>
</reference>
<protein>
    <submittedName>
        <fullName evidence="5">Alpha/beta hydrolase</fullName>
    </submittedName>
</protein>
<gene>
    <name evidence="5" type="ORF">L0661_07690</name>
</gene>
<evidence type="ECO:0000313" key="5">
    <source>
        <dbReference type="EMBL" id="MCF2498181.1"/>
    </source>
</evidence>
<keyword evidence="3" id="KW-0812">Transmembrane</keyword>
<evidence type="ECO:0000256" key="2">
    <source>
        <dbReference type="ARBA" id="ARBA00022801"/>
    </source>
</evidence>
<dbReference type="InterPro" id="IPR000073">
    <property type="entry name" value="AB_hydrolase_1"/>
</dbReference>
<comment type="caution">
    <text evidence="5">The sequence shown here is derived from an EMBL/GenBank/DDBJ whole genome shotgun (WGS) entry which is preliminary data.</text>
</comment>
<dbReference type="InterPro" id="IPR002410">
    <property type="entry name" value="Peptidase_S33"/>
</dbReference>
<dbReference type="GO" id="GO:0006508">
    <property type="term" value="P:proteolysis"/>
    <property type="evidence" value="ECO:0007669"/>
    <property type="project" value="InterPro"/>
</dbReference>
<dbReference type="AlphaFoldDB" id="A0A9X1QBV0"/>
<comment type="similarity">
    <text evidence="1">Belongs to the peptidase S33 family.</text>
</comment>
<dbReference type="GO" id="GO:0008233">
    <property type="term" value="F:peptidase activity"/>
    <property type="evidence" value="ECO:0007669"/>
    <property type="project" value="InterPro"/>
</dbReference>
<evidence type="ECO:0000259" key="4">
    <source>
        <dbReference type="Pfam" id="PF00561"/>
    </source>
</evidence>
<dbReference type="PANTHER" id="PTHR43798">
    <property type="entry name" value="MONOACYLGLYCEROL LIPASE"/>
    <property type="match status" value="1"/>
</dbReference>
<dbReference type="PANTHER" id="PTHR43798:SF33">
    <property type="entry name" value="HYDROLASE, PUTATIVE (AFU_ORTHOLOGUE AFUA_2G14860)-RELATED"/>
    <property type="match status" value="1"/>
</dbReference>
<keyword evidence="2 5" id="KW-0378">Hydrolase</keyword>
<dbReference type="Pfam" id="PF00561">
    <property type="entry name" value="Abhydrolase_1"/>
    <property type="match status" value="1"/>
</dbReference>
<dbReference type="InterPro" id="IPR029058">
    <property type="entry name" value="AB_hydrolase_fold"/>
</dbReference>
<name>A0A9X1QBV0_9BACT</name>
<organism evidence="5 6">
    <name type="scientific">Dyadobacter chenhuakuii</name>
    <dbReference type="NCBI Taxonomy" id="2909339"/>
    <lineage>
        <taxon>Bacteria</taxon>
        <taxon>Pseudomonadati</taxon>
        <taxon>Bacteroidota</taxon>
        <taxon>Cytophagia</taxon>
        <taxon>Cytophagales</taxon>
        <taxon>Spirosomataceae</taxon>
        <taxon>Dyadobacter</taxon>
    </lineage>
</organism>
<dbReference type="Gene3D" id="3.40.50.1820">
    <property type="entry name" value="alpha/beta hydrolase"/>
    <property type="match status" value="1"/>
</dbReference>
<dbReference type="GO" id="GO:0016020">
    <property type="term" value="C:membrane"/>
    <property type="evidence" value="ECO:0007669"/>
    <property type="project" value="TreeGrafter"/>
</dbReference>